<gene>
    <name evidence="8" type="ORF">GXW71_01635</name>
</gene>
<feature type="region of interest" description="Disordered" evidence="6">
    <location>
        <begin position="336"/>
        <end position="355"/>
    </location>
</feature>
<dbReference type="PANTHER" id="PTHR30482">
    <property type="entry name" value="HIGH-AFFINITY BRANCHED-CHAIN AMINO ACID TRANSPORT SYSTEM PERMEASE"/>
    <property type="match status" value="1"/>
</dbReference>
<reference evidence="9" key="1">
    <citation type="journal article" date="2021" name="Syst. Appl. Microbiol.">
        <title>Roseomonas hellenica sp. nov., isolated from roots of wild-growing Alkanna tinctoria.</title>
        <authorList>
            <person name="Rat A."/>
            <person name="Naranjo H.D."/>
            <person name="Lebbe L."/>
            <person name="Cnockaert M."/>
            <person name="Krigas N."/>
            <person name="Grigoriadou K."/>
            <person name="Maloupa E."/>
            <person name="Willems A."/>
        </authorList>
    </citation>
    <scope>NUCLEOTIDE SEQUENCE [LARGE SCALE GENOMIC DNA]</scope>
    <source>
        <strain evidence="9">LMG 31523</strain>
    </source>
</reference>
<dbReference type="EMBL" id="JAAGBB010000002">
    <property type="protein sequence ID" value="MBR0663045.1"/>
    <property type="molecule type" value="Genomic_DNA"/>
</dbReference>
<dbReference type="InterPro" id="IPR043428">
    <property type="entry name" value="LivM-like"/>
</dbReference>
<dbReference type="Pfam" id="PF02653">
    <property type="entry name" value="BPD_transp_2"/>
    <property type="match status" value="1"/>
</dbReference>
<evidence type="ECO:0000256" key="1">
    <source>
        <dbReference type="ARBA" id="ARBA00004651"/>
    </source>
</evidence>
<evidence type="ECO:0000256" key="4">
    <source>
        <dbReference type="ARBA" id="ARBA00022989"/>
    </source>
</evidence>
<name>A0ABS5ESZ2_9PROT</name>
<dbReference type="Proteomes" id="UP001196870">
    <property type="component" value="Unassembled WGS sequence"/>
</dbReference>
<evidence type="ECO:0000256" key="2">
    <source>
        <dbReference type="ARBA" id="ARBA00022475"/>
    </source>
</evidence>
<keyword evidence="4 7" id="KW-1133">Transmembrane helix</keyword>
<evidence type="ECO:0000313" key="8">
    <source>
        <dbReference type="EMBL" id="MBR0663045.1"/>
    </source>
</evidence>
<dbReference type="PANTHER" id="PTHR30482:SF17">
    <property type="entry name" value="ABC TRANSPORTER ATP-BINDING PROTEIN"/>
    <property type="match status" value="1"/>
</dbReference>
<evidence type="ECO:0000256" key="3">
    <source>
        <dbReference type="ARBA" id="ARBA00022692"/>
    </source>
</evidence>
<protein>
    <submittedName>
        <fullName evidence="8">Branched-chain amino acid ABC transporter permease</fullName>
    </submittedName>
</protein>
<keyword evidence="9" id="KW-1185">Reference proteome</keyword>
<feature type="transmembrane region" description="Helical" evidence="7">
    <location>
        <begin position="171"/>
        <end position="191"/>
    </location>
</feature>
<evidence type="ECO:0000313" key="9">
    <source>
        <dbReference type="Proteomes" id="UP001196870"/>
    </source>
</evidence>
<evidence type="ECO:0000256" key="7">
    <source>
        <dbReference type="SAM" id="Phobius"/>
    </source>
</evidence>
<feature type="transmembrane region" description="Helical" evidence="7">
    <location>
        <begin position="296"/>
        <end position="316"/>
    </location>
</feature>
<dbReference type="CDD" id="cd06581">
    <property type="entry name" value="TM_PBP1_LivM_like"/>
    <property type="match status" value="1"/>
</dbReference>
<sequence>MRSRAAPWSLLGLAVLLALPWLLPQLLPQGQAQFWTASILGRAIVFGIIAMSLTFLATYGGFVSLAQMMIAGIAGYTLAIFVEGAVPRVVGLLGYGAAIPLALLAATAMGILMGAISLRSRDIYLLMITLALGMGVFRFIETNIAWFNGYEGIRNVVGPSLFGLDFRNALVFYHAALGTAALLYFGILYLVKTPFGLVLQGIRDNPRRVAALGYAVGLHRIAAFGVAGFIAGCGGVLSTIYNIGISPGSIGLGATVNILIMSVIGGLGHPIGAFIGSLIFTVLDTFAATIYDRDRFNTLIGLAFLAIVLVSPDGAIGVGARLRRLLTAQPRPASRVCGEVRSRPPSTRTAKEEPP</sequence>
<accession>A0ABS5ESZ2</accession>
<feature type="transmembrane region" description="Helical" evidence="7">
    <location>
        <begin position="68"/>
        <end position="86"/>
    </location>
</feature>
<feature type="transmembrane region" description="Helical" evidence="7">
    <location>
        <begin position="34"/>
        <end position="56"/>
    </location>
</feature>
<comment type="subcellular location">
    <subcellularLocation>
        <location evidence="1">Cell membrane</location>
        <topology evidence="1">Multi-pass membrane protein</topology>
    </subcellularLocation>
</comment>
<dbReference type="InterPro" id="IPR001851">
    <property type="entry name" value="ABC_transp_permease"/>
</dbReference>
<feature type="transmembrane region" description="Helical" evidence="7">
    <location>
        <begin position="212"/>
        <end position="237"/>
    </location>
</feature>
<keyword evidence="2" id="KW-1003">Cell membrane</keyword>
<feature type="transmembrane region" description="Helical" evidence="7">
    <location>
        <begin position="123"/>
        <end position="140"/>
    </location>
</feature>
<comment type="caution">
    <text evidence="8">The sequence shown here is derived from an EMBL/GenBank/DDBJ whole genome shotgun (WGS) entry which is preliminary data.</text>
</comment>
<dbReference type="RefSeq" id="WP_211850644.1">
    <property type="nucleotide sequence ID" value="NZ_JAAGBB010000002.1"/>
</dbReference>
<evidence type="ECO:0000256" key="6">
    <source>
        <dbReference type="SAM" id="MobiDB-lite"/>
    </source>
</evidence>
<evidence type="ECO:0000256" key="5">
    <source>
        <dbReference type="ARBA" id="ARBA00023136"/>
    </source>
</evidence>
<feature type="transmembrane region" description="Helical" evidence="7">
    <location>
        <begin position="92"/>
        <end position="116"/>
    </location>
</feature>
<keyword evidence="5 7" id="KW-0472">Membrane</keyword>
<proteinExistence type="predicted"/>
<organism evidence="8 9">
    <name type="scientific">Plastoroseomonas hellenica</name>
    <dbReference type="NCBI Taxonomy" id="2687306"/>
    <lineage>
        <taxon>Bacteria</taxon>
        <taxon>Pseudomonadati</taxon>
        <taxon>Pseudomonadota</taxon>
        <taxon>Alphaproteobacteria</taxon>
        <taxon>Acetobacterales</taxon>
        <taxon>Acetobacteraceae</taxon>
        <taxon>Plastoroseomonas</taxon>
    </lineage>
</organism>
<keyword evidence="3 7" id="KW-0812">Transmembrane</keyword>